<dbReference type="InterPro" id="IPR010982">
    <property type="entry name" value="Lambda_DNA-bd_dom_sf"/>
</dbReference>
<organism evidence="1 2">
    <name type="scientific">Campylobacter geochelonis</name>
    <dbReference type="NCBI Taxonomy" id="1780362"/>
    <lineage>
        <taxon>Bacteria</taxon>
        <taxon>Pseudomonadati</taxon>
        <taxon>Campylobacterota</taxon>
        <taxon>Epsilonproteobacteria</taxon>
        <taxon>Campylobacterales</taxon>
        <taxon>Campylobacteraceae</taxon>
        <taxon>Campylobacter</taxon>
    </lineage>
</organism>
<proteinExistence type="predicted"/>
<dbReference type="AlphaFoldDB" id="A0A128EFM7"/>
<gene>
    <name evidence="1" type="ORF">ERS672216_00791</name>
</gene>
<accession>A0A128EFM7</accession>
<dbReference type="EMBL" id="FIZP01000002">
    <property type="protein sequence ID" value="CZE47232.1"/>
    <property type="molecule type" value="Genomic_DNA"/>
</dbReference>
<reference evidence="1 2" key="1">
    <citation type="submission" date="2016-02" db="EMBL/GenBank/DDBJ databases">
        <authorList>
            <consortium name="Pathogen Informatics"/>
        </authorList>
    </citation>
    <scope>NUCLEOTIDE SEQUENCE [LARGE SCALE GENOMIC DNA]</scope>
    <source>
        <strain evidence="1 2">RC20</strain>
    </source>
</reference>
<name>A0A128EFM7_9BACT</name>
<protein>
    <recommendedName>
        <fullName evidence="3">DNA-binding protein</fullName>
    </recommendedName>
</protein>
<keyword evidence="2" id="KW-1185">Reference proteome</keyword>
<evidence type="ECO:0000313" key="1">
    <source>
        <dbReference type="EMBL" id="CZE47232.1"/>
    </source>
</evidence>
<sequence>MCISQIFLYNMYMVETSDIFNILHNAVESKNMGKKISQANMAKKLGVSMRTYQDWRLGTSKPQAALAVFQMLCELEEEDATFVLGKIKRLMERRGHAETNA</sequence>
<dbReference type="GO" id="GO:0003677">
    <property type="term" value="F:DNA binding"/>
    <property type="evidence" value="ECO:0007669"/>
    <property type="project" value="InterPro"/>
</dbReference>
<dbReference type="Proteomes" id="UP000069632">
    <property type="component" value="Unassembled WGS sequence"/>
</dbReference>
<dbReference type="Gene3D" id="1.10.260.40">
    <property type="entry name" value="lambda repressor-like DNA-binding domains"/>
    <property type="match status" value="1"/>
</dbReference>
<dbReference type="SUPFAM" id="SSF47413">
    <property type="entry name" value="lambda repressor-like DNA-binding domains"/>
    <property type="match status" value="1"/>
</dbReference>
<evidence type="ECO:0000313" key="2">
    <source>
        <dbReference type="Proteomes" id="UP000069632"/>
    </source>
</evidence>
<evidence type="ECO:0008006" key="3">
    <source>
        <dbReference type="Google" id="ProtNLM"/>
    </source>
</evidence>